<dbReference type="AlphaFoldDB" id="A0AAD6GAX9"/>
<feature type="compositionally biased region" description="Basic residues" evidence="3">
    <location>
        <begin position="179"/>
        <end position="189"/>
    </location>
</feature>
<dbReference type="EMBL" id="JAQIZZ010000008">
    <property type="protein sequence ID" value="KAJ5525064.1"/>
    <property type="molecule type" value="Genomic_DNA"/>
</dbReference>
<feature type="compositionally biased region" description="Low complexity" evidence="3">
    <location>
        <begin position="52"/>
        <end position="66"/>
    </location>
</feature>
<evidence type="ECO:0000313" key="5">
    <source>
        <dbReference type="Proteomes" id="UP001220324"/>
    </source>
</evidence>
<feature type="region of interest" description="Disordered" evidence="3">
    <location>
        <begin position="52"/>
        <end position="237"/>
    </location>
</feature>
<feature type="compositionally biased region" description="Basic and acidic residues" evidence="3">
    <location>
        <begin position="132"/>
        <end position="146"/>
    </location>
</feature>
<evidence type="ECO:0000256" key="1">
    <source>
        <dbReference type="ARBA" id="ARBA00023015"/>
    </source>
</evidence>
<gene>
    <name evidence="4" type="ORF">N7494_011714</name>
</gene>
<evidence type="ECO:0000256" key="2">
    <source>
        <dbReference type="ARBA" id="ARBA00023163"/>
    </source>
</evidence>
<comment type="caution">
    <text evidence="4">The sequence shown here is derived from an EMBL/GenBank/DDBJ whole genome shotgun (WGS) entry which is preliminary data.</text>
</comment>
<feature type="region of interest" description="Disordered" evidence="3">
    <location>
        <begin position="514"/>
        <end position="556"/>
    </location>
</feature>
<protein>
    <submittedName>
        <fullName evidence="4">Chromatin-remodelling complex RSC SWI/SNF subunit Rsc7/Swp82</fullName>
    </submittedName>
</protein>
<dbReference type="Proteomes" id="UP001220324">
    <property type="component" value="Unassembled WGS sequence"/>
</dbReference>
<organism evidence="4 5">
    <name type="scientific">Penicillium frequentans</name>
    <dbReference type="NCBI Taxonomy" id="3151616"/>
    <lineage>
        <taxon>Eukaryota</taxon>
        <taxon>Fungi</taxon>
        <taxon>Dikarya</taxon>
        <taxon>Ascomycota</taxon>
        <taxon>Pezizomycotina</taxon>
        <taxon>Eurotiomycetes</taxon>
        <taxon>Eurotiomycetidae</taxon>
        <taxon>Eurotiales</taxon>
        <taxon>Aspergillaceae</taxon>
        <taxon>Penicillium</taxon>
    </lineage>
</organism>
<accession>A0AAD6GAX9</accession>
<feature type="compositionally biased region" description="Acidic residues" evidence="3">
    <location>
        <begin position="94"/>
        <end position="116"/>
    </location>
</feature>
<feature type="compositionally biased region" description="Low complexity" evidence="3">
    <location>
        <begin position="524"/>
        <end position="542"/>
    </location>
</feature>
<dbReference type="PANTHER" id="PTHR22597:SF3">
    <property type="entry name" value="CHROMATIN STRUCTURE-REMODELING COMPLEX SUBUNIT RSC7"/>
    <property type="match status" value="1"/>
</dbReference>
<sequence>MGRPPAESRASTLLGLMDENPGAKQLQDGLLLGTLHRAIPITPHLAAMPRKLRAAAQAAAKSMRNAPQHPDASDDEMIDAPPSEPSSPAPDYNDSPENDPDVQIDAESDAEPEAEPEAGSVEPAEPEPEAEPESKAETPAESKGDEAVSVATPAAEDTTQIAGAEDTPTFTGGRQSAIPRKRRIGRPPKNRPPDWDAPDGETPLRVTTPVKRRRGRPAASGGRWARNRGPSHLTQVPVDKEGNMMDVINDEVAVPPDPKGATKVDENGHLQGGREYRVRTFTILNRDDRLYMLSTEPARCIGFRDSYLFFQKHKMLYKIIIDDDAKRDLIERDLIPHSYKGRAIGVVTARSVFREFGSKIVVGGKKVIDDYYEDAARERGDVEGELAVPDDKLPGPGESYNRNQYVAWHGASSVYHTGAPSVPMAGGKPVDSKKRRVPITDDNWMLEHARAASTFNSKLAEMRRSTMGGVYDVHTNHIQYPQITQPTHVRYERVPSSGVLSAGELMSDLSSLSIGGQKQISDRPQSATEEPSSTSPKPTSTSGAEQDATEQQPTIFPRVCKSISDRYVIQDISYETPPYSNMGIPGPDGDMRTLNPNGVTSLAGPLHPEFMSPEIIAMLPEECREGLLDHAARELEWKSRWSTEAENGARAKPTKSYAWYP</sequence>
<dbReference type="PANTHER" id="PTHR22597">
    <property type="entry name" value="POLYCOMB GROUP PROTEIN"/>
    <property type="match status" value="1"/>
</dbReference>
<feature type="compositionally biased region" description="Polar residues" evidence="3">
    <location>
        <begin position="514"/>
        <end position="523"/>
    </location>
</feature>
<proteinExistence type="predicted"/>
<keyword evidence="2" id="KW-0804">Transcription</keyword>
<reference evidence="4 5" key="1">
    <citation type="journal article" date="2023" name="IMA Fungus">
        <title>Comparative genomic study of the Penicillium genus elucidates a diverse pangenome and 15 lateral gene transfer events.</title>
        <authorList>
            <person name="Petersen C."/>
            <person name="Sorensen T."/>
            <person name="Nielsen M.R."/>
            <person name="Sondergaard T.E."/>
            <person name="Sorensen J.L."/>
            <person name="Fitzpatrick D.A."/>
            <person name="Frisvad J.C."/>
            <person name="Nielsen K.L."/>
        </authorList>
    </citation>
    <scope>NUCLEOTIDE SEQUENCE [LARGE SCALE GENOMIC DNA]</scope>
    <source>
        <strain evidence="4 5">IBT 35679</strain>
    </source>
</reference>
<dbReference type="Pfam" id="PF08624">
    <property type="entry name" value="CRC_subunit"/>
    <property type="match status" value="1"/>
</dbReference>
<dbReference type="GO" id="GO:0016586">
    <property type="term" value="C:RSC-type complex"/>
    <property type="evidence" value="ECO:0007669"/>
    <property type="project" value="TreeGrafter"/>
</dbReference>
<name>A0AAD6GAX9_9EURO</name>
<dbReference type="InterPro" id="IPR013933">
    <property type="entry name" value="CRC_Rsc7/Swp82"/>
</dbReference>
<keyword evidence="1" id="KW-0805">Transcription regulation</keyword>
<keyword evidence="5" id="KW-1185">Reference proteome</keyword>
<evidence type="ECO:0000313" key="4">
    <source>
        <dbReference type="EMBL" id="KAJ5525064.1"/>
    </source>
</evidence>
<dbReference type="GO" id="GO:0031490">
    <property type="term" value="F:chromatin DNA binding"/>
    <property type="evidence" value="ECO:0007669"/>
    <property type="project" value="TreeGrafter"/>
</dbReference>
<evidence type="ECO:0000256" key="3">
    <source>
        <dbReference type="SAM" id="MobiDB-lite"/>
    </source>
</evidence>